<proteinExistence type="predicted"/>
<accession>A0A0F9HWC8</accession>
<comment type="caution">
    <text evidence="1">The sequence shown here is derived from an EMBL/GenBank/DDBJ whole genome shotgun (WGS) entry which is preliminary data.</text>
</comment>
<dbReference type="AlphaFoldDB" id="A0A0F9HWC8"/>
<name>A0A0F9HWC8_9ZZZZ</name>
<dbReference type="EMBL" id="LAZR01013926">
    <property type="protein sequence ID" value="KKM19706.1"/>
    <property type="molecule type" value="Genomic_DNA"/>
</dbReference>
<organism evidence="1">
    <name type="scientific">marine sediment metagenome</name>
    <dbReference type="NCBI Taxonomy" id="412755"/>
    <lineage>
        <taxon>unclassified sequences</taxon>
        <taxon>metagenomes</taxon>
        <taxon>ecological metagenomes</taxon>
    </lineage>
</organism>
<protein>
    <submittedName>
        <fullName evidence="1">Uncharacterized protein</fullName>
    </submittedName>
</protein>
<evidence type="ECO:0000313" key="1">
    <source>
        <dbReference type="EMBL" id="KKM19706.1"/>
    </source>
</evidence>
<reference evidence="1" key="1">
    <citation type="journal article" date="2015" name="Nature">
        <title>Complex archaea that bridge the gap between prokaryotes and eukaryotes.</title>
        <authorList>
            <person name="Spang A."/>
            <person name="Saw J.H."/>
            <person name="Jorgensen S.L."/>
            <person name="Zaremba-Niedzwiedzka K."/>
            <person name="Martijn J."/>
            <person name="Lind A.E."/>
            <person name="van Eijk R."/>
            <person name="Schleper C."/>
            <person name="Guy L."/>
            <person name="Ettema T.J."/>
        </authorList>
    </citation>
    <scope>NUCLEOTIDE SEQUENCE</scope>
</reference>
<gene>
    <name evidence="1" type="ORF">LCGC14_1652910</name>
</gene>
<sequence length="189" mass="21951">MNLELNLRCSTRPVSDIIDQNTSSDLQQSLSLPCNPLTIDTAAIRNWYEIQLPQWILGALSRQQEPRFEALFDEVRSTSGSTDAEKFMKIYGSSFSDLFGRQLKERLDLSDMPDERWMYWHFLRAIHYRIFRFRLGGKSPHAIAEEVSNEVLDLHYVTFLPWADALAAEENHLRQMVHAFYPGKSVIRG</sequence>